<dbReference type="Gene3D" id="3.90.1300.10">
    <property type="entry name" value="Amidase signature (AS) domain"/>
    <property type="match status" value="1"/>
</dbReference>
<dbReference type="PROSITE" id="PS00571">
    <property type="entry name" value="AMIDASES"/>
    <property type="match status" value="1"/>
</dbReference>
<dbReference type="PANTHER" id="PTHR46072">
    <property type="entry name" value="AMIDASE-RELATED-RELATED"/>
    <property type="match status" value="1"/>
</dbReference>
<proteinExistence type="inferred from homology"/>
<comment type="similarity">
    <text evidence="2">Belongs to the amidase family.</text>
</comment>
<name>A0ABR1L148_9PEZI</name>
<dbReference type="Pfam" id="PF01425">
    <property type="entry name" value="Amidase"/>
    <property type="match status" value="1"/>
</dbReference>
<dbReference type="InterPro" id="IPR020556">
    <property type="entry name" value="Amidase_CS"/>
</dbReference>
<sequence>MSNWKEKSQSARDYRDASLAKVDPPIAKLPDPLPLSSQELPGKYLTPREYELTHNFDAIELLGMLRRRELSSEELTRAFLRHAALAQYAVNCVTELMWDEAITRARYLDSQSKPLGPLHGLPISIKQQHGMRDKPCHASYVAWIGEPSNPNPINDILYASGCVFYVRTTEPQSTMQLECINNVTGLTVNPWNRNLTPGGSSGGEGALLGMGGSVLGIGGDIGGSVRCPAANNGVYGFKPTTRRLPLSGMKCTMLGNETVMATFGPLTRSRETINLFMDVVLKTEPWRYDPSLFPKQWTPVKFDRPLKIAVQWWDGIVKPHPPMIRAMREVSDACRAAGMKVVDWVSLDHAKAWDILSRLYFPDGGEDTIDVIRESGEPLLPLTEWIINQPGVKKLSIQELWALCRERDNYRADYAAHWSATAAQDGQEVDVILCPATPGAAPPHECSRYWPYTAQWNLLDYPGVVFPVTFVDPAKDKRDEHYVPMNEKDKFNHELYSPEKYVGAPVSLQVIGRRNHDEKVMAALEAIERAMGRDETFRPKL</sequence>
<keyword evidence="7" id="KW-1185">Reference proteome</keyword>
<evidence type="ECO:0000256" key="1">
    <source>
        <dbReference type="ARBA" id="ARBA00001311"/>
    </source>
</evidence>
<dbReference type="PANTHER" id="PTHR46072:SF4">
    <property type="entry name" value="AMIDASE C550.07-RELATED"/>
    <property type="match status" value="1"/>
</dbReference>
<dbReference type="InterPro" id="IPR036928">
    <property type="entry name" value="AS_sf"/>
</dbReference>
<protein>
    <recommendedName>
        <fullName evidence="3">amidase</fullName>
        <ecNumber evidence="3">3.5.1.4</ecNumber>
    </recommendedName>
</protein>
<feature type="domain" description="Amidase" evidence="5">
    <location>
        <begin position="74"/>
        <end position="520"/>
    </location>
</feature>
<dbReference type="PIRSF" id="PIRSF001221">
    <property type="entry name" value="Amidase_fungi"/>
    <property type="match status" value="1"/>
</dbReference>
<gene>
    <name evidence="6" type="ORF">IWZ03DRAFT_420646</name>
</gene>
<dbReference type="SUPFAM" id="SSF75304">
    <property type="entry name" value="Amidase signature (AS) enzymes"/>
    <property type="match status" value="1"/>
</dbReference>
<dbReference type="Proteomes" id="UP001363622">
    <property type="component" value="Unassembled WGS sequence"/>
</dbReference>
<accession>A0ABR1L148</accession>
<comment type="catalytic activity">
    <reaction evidence="1">
        <text>a monocarboxylic acid amide + H2O = a monocarboxylate + NH4(+)</text>
        <dbReference type="Rhea" id="RHEA:12020"/>
        <dbReference type="ChEBI" id="CHEBI:15377"/>
        <dbReference type="ChEBI" id="CHEBI:28938"/>
        <dbReference type="ChEBI" id="CHEBI:35757"/>
        <dbReference type="ChEBI" id="CHEBI:83628"/>
        <dbReference type="EC" id="3.5.1.4"/>
    </reaction>
</comment>
<dbReference type="EMBL" id="JBBPHU010000001">
    <property type="protein sequence ID" value="KAK7524824.1"/>
    <property type="molecule type" value="Genomic_DNA"/>
</dbReference>
<evidence type="ECO:0000313" key="6">
    <source>
        <dbReference type="EMBL" id="KAK7524824.1"/>
    </source>
</evidence>
<dbReference type="EC" id="3.5.1.4" evidence="3"/>
<organism evidence="6 7">
    <name type="scientific">Phyllosticta citriasiana</name>
    <dbReference type="NCBI Taxonomy" id="595635"/>
    <lineage>
        <taxon>Eukaryota</taxon>
        <taxon>Fungi</taxon>
        <taxon>Dikarya</taxon>
        <taxon>Ascomycota</taxon>
        <taxon>Pezizomycotina</taxon>
        <taxon>Dothideomycetes</taxon>
        <taxon>Dothideomycetes incertae sedis</taxon>
        <taxon>Botryosphaeriales</taxon>
        <taxon>Phyllostictaceae</taxon>
        <taxon>Phyllosticta</taxon>
    </lineage>
</organism>
<reference evidence="6 7" key="1">
    <citation type="submission" date="2024-04" db="EMBL/GenBank/DDBJ databases">
        <title>Phyllosticta paracitricarpa is synonymous to the EU quarantine fungus P. citricarpa based on phylogenomic analyses.</title>
        <authorList>
            <consortium name="Lawrence Berkeley National Laboratory"/>
            <person name="Van Ingen-Buijs V.A."/>
            <person name="Van Westerhoven A.C."/>
            <person name="Haridas S."/>
            <person name="Skiadas P."/>
            <person name="Martin F."/>
            <person name="Groenewald J.Z."/>
            <person name="Crous P.W."/>
            <person name="Seidl M.F."/>
        </authorList>
    </citation>
    <scope>NUCLEOTIDE SEQUENCE [LARGE SCALE GENOMIC DNA]</scope>
    <source>
        <strain evidence="6 7">CBS 123371</strain>
    </source>
</reference>
<evidence type="ECO:0000256" key="4">
    <source>
        <dbReference type="ARBA" id="ARBA00022801"/>
    </source>
</evidence>
<evidence type="ECO:0000256" key="2">
    <source>
        <dbReference type="ARBA" id="ARBA00009199"/>
    </source>
</evidence>
<dbReference type="InterPro" id="IPR023631">
    <property type="entry name" value="Amidase_dom"/>
</dbReference>
<comment type="caution">
    <text evidence="6">The sequence shown here is derived from an EMBL/GenBank/DDBJ whole genome shotgun (WGS) entry which is preliminary data.</text>
</comment>
<keyword evidence="4" id="KW-0378">Hydrolase</keyword>
<evidence type="ECO:0000313" key="7">
    <source>
        <dbReference type="Proteomes" id="UP001363622"/>
    </source>
</evidence>
<evidence type="ECO:0000256" key="3">
    <source>
        <dbReference type="ARBA" id="ARBA00012922"/>
    </source>
</evidence>
<evidence type="ECO:0000259" key="5">
    <source>
        <dbReference type="Pfam" id="PF01425"/>
    </source>
</evidence>